<dbReference type="AlphaFoldDB" id="A0A167Z3L7"/>
<reference evidence="2 3" key="1">
    <citation type="journal article" date="2016" name="Genome Biol. Evol.">
        <title>Divergent and convergent evolution of fungal pathogenicity.</title>
        <authorList>
            <person name="Shang Y."/>
            <person name="Xiao G."/>
            <person name="Zheng P."/>
            <person name="Cen K."/>
            <person name="Zhan S."/>
            <person name="Wang C."/>
        </authorList>
    </citation>
    <scope>NUCLEOTIDE SEQUENCE [LARGE SCALE GENOMIC DNA]</scope>
    <source>
        <strain evidence="2 3">RCEF 2490</strain>
    </source>
</reference>
<gene>
    <name evidence="2" type="ORF">AAL_06328</name>
</gene>
<dbReference type="OrthoDB" id="2991872at2759"/>
<evidence type="ECO:0000313" key="3">
    <source>
        <dbReference type="Proteomes" id="UP000078544"/>
    </source>
</evidence>
<organism evidence="2 3">
    <name type="scientific">Moelleriella libera RCEF 2490</name>
    <dbReference type="NCBI Taxonomy" id="1081109"/>
    <lineage>
        <taxon>Eukaryota</taxon>
        <taxon>Fungi</taxon>
        <taxon>Dikarya</taxon>
        <taxon>Ascomycota</taxon>
        <taxon>Pezizomycotina</taxon>
        <taxon>Sordariomycetes</taxon>
        <taxon>Hypocreomycetidae</taxon>
        <taxon>Hypocreales</taxon>
        <taxon>Clavicipitaceae</taxon>
        <taxon>Moelleriella</taxon>
    </lineage>
</organism>
<evidence type="ECO:0000256" key="1">
    <source>
        <dbReference type="ARBA" id="ARBA00023242"/>
    </source>
</evidence>
<accession>A0A167Z3L7</accession>
<keyword evidence="3" id="KW-1185">Reference proteome</keyword>
<dbReference type="InterPro" id="IPR021858">
    <property type="entry name" value="Fun_TF"/>
</dbReference>
<dbReference type="Pfam" id="PF11951">
    <property type="entry name" value="Fungal_trans_2"/>
    <property type="match status" value="1"/>
</dbReference>
<keyword evidence="1" id="KW-0539">Nucleus</keyword>
<evidence type="ECO:0008006" key="4">
    <source>
        <dbReference type="Google" id="ProtNLM"/>
    </source>
</evidence>
<protein>
    <recommendedName>
        <fullName evidence="4">C6 zinc finger domain protein</fullName>
    </recommendedName>
</protein>
<dbReference type="InterPro" id="IPR053175">
    <property type="entry name" value="DHMBA_Reg_Transcription_Factor"/>
</dbReference>
<dbReference type="Proteomes" id="UP000078544">
    <property type="component" value="Unassembled WGS sequence"/>
</dbReference>
<comment type="caution">
    <text evidence="2">The sequence shown here is derived from an EMBL/GenBank/DDBJ whole genome shotgun (WGS) entry which is preliminary data.</text>
</comment>
<proteinExistence type="predicted"/>
<name>A0A167Z3L7_9HYPO</name>
<sequence length="465" mass="51236">MSAPSSVIVSRLDARNANGKASSVLATGIQGPRRCARSSTASVDAGPQSPVKTNAADWSLTDLLRSLELRAQYHLHHHVRDASMAYFLTSYTYATPFADYVPALFLSDPGAGDACRTAISATALAAYSRHIRSARHLEDARRQYAKALIQVNQLLARPETAVLDRTLGTVLVLGFFEAIVFEGGESPTSWTAHTLGSMQLLRLRGPPEAGNRLASHMYTHASNNIKTSCIQRSVPIPEDFMAFDAQAAITCPDVSTAWVKLSSLINKIASIKARARNEADVVLIQEALELDEGIKALSESAPDWMQYQDKHRSSPSSGTYRGVLHEYPNARVAKIWNAIRLVRLFLIIFIYSATGEHCEAEKSRPDDEHQVTRSRLGVYTRQNMDALTTEILASVPAFMEKDEAGTRFAPSGRSLVWPLGIIEETVLSRKCAKEYATKYLHELASDLNMPQVLHLSKQDISINAW</sequence>
<evidence type="ECO:0000313" key="2">
    <source>
        <dbReference type="EMBL" id="KZZ92118.1"/>
    </source>
</evidence>
<dbReference type="EMBL" id="AZGY01000016">
    <property type="protein sequence ID" value="KZZ92118.1"/>
    <property type="molecule type" value="Genomic_DNA"/>
</dbReference>
<dbReference type="STRING" id="1081109.A0A167Z3L7"/>
<dbReference type="PANTHER" id="PTHR38791">
    <property type="entry name" value="ZN(II)2CYS6 TRANSCRIPTION FACTOR (EUROFUNG)-RELATED-RELATED"/>
    <property type="match status" value="1"/>
</dbReference>